<evidence type="ECO:0000313" key="4">
    <source>
        <dbReference type="Proteomes" id="UP000693970"/>
    </source>
</evidence>
<reference evidence="3" key="2">
    <citation type="submission" date="2021-04" db="EMBL/GenBank/DDBJ databases">
        <authorList>
            <person name="Podell S."/>
        </authorList>
    </citation>
    <scope>NUCLEOTIDE SEQUENCE</scope>
    <source>
        <strain evidence="3">Hildebrandi</strain>
    </source>
</reference>
<feature type="compositionally biased region" description="Basic and acidic residues" evidence="2">
    <location>
        <begin position="9"/>
        <end position="19"/>
    </location>
</feature>
<feature type="compositionally biased region" description="Basic and acidic residues" evidence="2">
    <location>
        <begin position="376"/>
        <end position="387"/>
    </location>
</feature>
<dbReference type="AlphaFoldDB" id="A0A9K3KNS9"/>
<comment type="caution">
    <text evidence="3">The sequence shown here is derived from an EMBL/GenBank/DDBJ whole genome shotgun (WGS) entry which is preliminary data.</text>
</comment>
<feature type="compositionally biased region" description="Polar residues" evidence="2">
    <location>
        <begin position="663"/>
        <end position="676"/>
    </location>
</feature>
<evidence type="ECO:0000256" key="1">
    <source>
        <dbReference type="SAM" id="Coils"/>
    </source>
</evidence>
<name>A0A9K3KNS9_9STRA</name>
<accession>A0A9K3KNS9</accession>
<feature type="coiled-coil region" evidence="1">
    <location>
        <begin position="468"/>
        <end position="495"/>
    </location>
</feature>
<protein>
    <submittedName>
        <fullName evidence="3">Uncharacterized protein</fullName>
    </submittedName>
</protein>
<evidence type="ECO:0000313" key="3">
    <source>
        <dbReference type="EMBL" id="KAG7346761.1"/>
    </source>
</evidence>
<feature type="compositionally biased region" description="Polar residues" evidence="2">
    <location>
        <begin position="412"/>
        <end position="426"/>
    </location>
</feature>
<keyword evidence="1" id="KW-0175">Coiled coil</keyword>
<organism evidence="3 4">
    <name type="scientific">Nitzschia inconspicua</name>
    <dbReference type="NCBI Taxonomy" id="303405"/>
    <lineage>
        <taxon>Eukaryota</taxon>
        <taxon>Sar</taxon>
        <taxon>Stramenopiles</taxon>
        <taxon>Ochrophyta</taxon>
        <taxon>Bacillariophyta</taxon>
        <taxon>Bacillariophyceae</taxon>
        <taxon>Bacillariophycidae</taxon>
        <taxon>Bacillariales</taxon>
        <taxon>Bacillariaceae</taxon>
        <taxon>Nitzschia</taxon>
    </lineage>
</organism>
<feature type="region of interest" description="Disordered" evidence="2">
    <location>
        <begin position="412"/>
        <end position="431"/>
    </location>
</feature>
<feature type="compositionally biased region" description="Basic and acidic residues" evidence="2">
    <location>
        <begin position="179"/>
        <end position="189"/>
    </location>
</feature>
<feature type="compositionally biased region" description="Polar residues" evidence="2">
    <location>
        <begin position="360"/>
        <end position="375"/>
    </location>
</feature>
<feature type="region of interest" description="Disordered" evidence="2">
    <location>
        <begin position="357"/>
        <end position="394"/>
    </location>
</feature>
<dbReference type="EMBL" id="JAGRRH010000021">
    <property type="protein sequence ID" value="KAG7346761.1"/>
    <property type="molecule type" value="Genomic_DNA"/>
</dbReference>
<gene>
    <name evidence="3" type="ORF">IV203_005830</name>
</gene>
<keyword evidence="4" id="KW-1185">Reference proteome</keyword>
<proteinExistence type="predicted"/>
<sequence>MSSMGFDIEVEKKESRPSLDKVNGNQEDGAAARGKVITQPLSCANGSAGSVPAAVKSDTPLSPSRKRIRLSLKGRPVATVSVVRSTEDHRPLVVERQTLPGSDATGKQFKVEQGIESSNGEPTKSLAATEPTRNKCATIVNSEATLPSPPNKKIKVETENIQGKPEGRVKDTSLTQEFKAVKTELDRNATDGTKSSEASPDAQDAMVLENGATGEDDAVAAVVEEPSKHEKSSKPTVAAPGPAKKRPTAVPQHSAVLGEKKRNAAALRSIRMPPMSSPGLLIPPGIYRGPTDANGLVSPNAVFTEAMETAGYNHATRSSDPHRGSSVQRVVDDMYDSDVKLCLNFPELIPRRYLQKQEDSTAISRSETASGSEQSSNEKPDEVHPAKIEQNAPPKLTLMLSVAERLMRIFSSNPAKSTNHSSNIQGNRPGKRSRVRLFSEMVPVSLSLPYPEEYIIKRLEYVKLVNGREKAIVARQQEEENIEMQQKKCEALGEEYDGPTQPQIAVPPIPVPPDPPKLSELQGMNTDIYCNQDHPIYKPKEDFVEHLDSRCFHISEGRYFGLTSCGLADQHFVGPNAPGIGGLHLSSVSGLATSATSGAGNGVPVFNPPSTLAGPKVSVALGIVSAKTSVKSVPSKLGSVSHTKDDVNSKVLIPIASKGEPPQKSSGPAKNGPTVTGTRHHLKLIMENGGEEAENMRMVIIKAAVHAVRAGKSMDRSFRASDRRVYPDVGKAFSTHSGLKPCAKCKSNKQGTFHCRLRRKHTEPDYDGGDSWQILCPFFDTSLADLLIKPLKKKENSSENPDDAATG</sequence>
<feature type="region of interest" description="Disordered" evidence="2">
    <location>
        <begin position="1"/>
        <end position="33"/>
    </location>
</feature>
<reference evidence="3" key="1">
    <citation type="journal article" date="2021" name="Sci. Rep.">
        <title>Diploid genomic architecture of Nitzschia inconspicua, an elite biomass production diatom.</title>
        <authorList>
            <person name="Oliver A."/>
            <person name="Podell S."/>
            <person name="Pinowska A."/>
            <person name="Traller J.C."/>
            <person name="Smith S.R."/>
            <person name="McClure R."/>
            <person name="Beliaev A."/>
            <person name="Bohutskyi P."/>
            <person name="Hill E.A."/>
            <person name="Rabines A."/>
            <person name="Zheng H."/>
            <person name="Allen L.Z."/>
            <person name="Kuo A."/>
            <person name="Grigoriev I.V."/>
            <person name="Allen A.E."/>
            <person name="Hazlebeck D."/>
            <person name="Allen E.E."/>
        </authorList>
    </citation>
    <scope>NUCLEOTIDE SEQUENCE</scope>
    <source>
        <strain evidence="3">Hildebrandi</strain>
    </source>
</reference>
<feature type="region of interest" description="Disordered" evidence="2">
    <location>
        <begin position="96"/>
        <end position="253"/>
    </location>
</feature>
<evidence type="ECO:0000256" key="2">
    <source>
        <dbReference type="SAM" id="MobiDB-lite"/>
    </source>
</evidence>
<dbReference type="Proteomes" id="UP000693970">
    <property type="component" value="Unassembled WGS sequence"/>
</dbReference>
<feature type="region of interest" description="Disordered" evidence="2">
    <location>
        <begin position="657"/>
        <end position="676"/>
    </location>
</feature>
<dbReference type="OrthoDB" id="48849at2759"/>
<feature type="region of interest" description="Disordered" evidence="2">
    <location>
        <begin position="45"/>
        <end position="66"/>
    </location>
</feature>